<keyword evidence="3" id="KW-1185">Reference proteome</keyword>
<dbReference type="EMBL" id="FP929130">
    <property type="protein sequence ID" value="CBX96922.1"/>
    <property type="molecule type" value="Genomic_DNA"/>
</dbReference>
<organism evidence="3">
    <name type="scientific">Leptosphaeria maculans (strain JN3 / isolate v23.1.3 / race Av1-4-5-6-7-8)</name>
    <name type="common">Blackleg fungus</name>
    <name type="synonym">Phoma lingam</name>
    <dbReference type="NCBI Taxonomy" id="985895"/>
    <lineage>
        <taxon>Eukaryota</taxon>
        <taxon>Fungi</taxon>
        <taxon>Dikarya</taxon>
        <taxon>Ascomycota</taxon>
        <taxon>Pezizomycotina</taxon>
        <taxon>Dothideomycetes</taxon>
        <taxon>Pleosporomycetidae</taxon>
        <taxon>Pleosporales</taxon>
        <taxon>Pleosporineae</taxon>
        <taxon>Leptosphaeriaceae</taxon>
        <taxon>Plenodomus</taxon>
        <taxon>Plenodomus lingam/Leptosphaeria maculans species complex</taxon>
    </lineage>
</organism>
<evidence type="ECO:0000256" key="1">
    <source>
        <dbReference type="SAM" id="SignalP"/>
    </source>
</evidence>
<dbReference type="InParanoid" id="E5A062"/>
<dbReference type="AlphaFoldDB" id="E5A062"/>
<dbReference type="VEuPathDB" id="FungiDB:LEMA_P100530.1"/>
<feature type="signal peptide" evidence="1">
    <location>
        <begin position="1"/>
        <end position="15"/>
    </location>
</feature>
<evidence type="ECO:0000313" key="3">
    <source>
        <dbReference type="Proteomes" id="UP000002668"/>
    </source>
</evidence>
<sequence>MLIPALLLLATAVSAQQSPPSVVTSMNATATPAIPPMEPPSDLWTNDCDCIQEPCLACAQGLPCAPGSTSDGDVMSIPQGETPISTGEMEPTVIYTNPLRSSESAVSFLPPGETPLSTGSLDIPATATLNMTAVPSPTLSGSGLPEQTTNAAVARKGDGAVFFLGLLGAVGALL</sequence>
<protein>
    <submittedName>
        <fullName evidence="2">Predicted protein</fullName>
    </submittedName>
</protein>
<dbReference type="Proteomes" id="UP000002668">
    <property type="component" value="Genome"/>
</dbReference>
<name>E5A062_LEPMJ</name>
<evidence type="ECO:0000313" key="2">
    <source>
        <dbReference type="EMBL" id="CBX96922.1"/>
    </source>
</evidence>
<proteinExistence type="predicted"/>
<feature type="chain" id="PRO_5012994408" evidence="1">
    <location>
        <begin position="16"/>
        <end position="174"/>
    </location>
</feature>
<dbReference type="OrthoDB" id="3691291at2759"/>
<keyword evidence="1" id="KW-0732">Signal</keyword>
<accession>E5A062</accession>
<dbReference type="HOGENOM" id="CLU_1540334_0_0_1"/>
<reference evidence="3" key="1">
    <citation type="journal article" date="2011" name="Nat. Commun.">
        <title>Effector diversification within compartments of the Leptosphaeria maculans genome affected by Repeat-Induced Point mutations.</title>
        <authorList>
            <person name="Rouxel T."/>
            <person name="Grandaubert J."/>
            <person name="Hane J.K."/>
            <person name="Hoede C."/>
            <person name="van de Wouw A.P."/>
            <person name="Couloux A."/>
            <person name="Dominguez V."/>
            <person name="Anthouard V."/>
            <person name="Bally P."/>
            <person name="Bourras S."/>
            <person name="Cozijnsen A.J."/>
            <person name="Ciuffetti L.M."/>
            <person name="Degrave A."/>
            <person name="Dilmaghani A."/>
            <person name="Duret L."/>
            <person name="Fudal I."/>
            <person name="Goodwin S.B."/>
            <person name="Gout L."/>
            <person name="Glaser N."/>
            <person name="Linglin J."/>
            <person name="Kema G.H.J."/>
            <person name="Lapalu N."/>
            <person name="Lawrence C.B."/>
            <person name="May K."/>
            <person name="Meyer M."/>
            <person name="Ollivier B."/>
            <person name="Poulain J."/>
            <person name="Schoch C.L."/>
            <person name="Simon A."/>
            <person name="Spatafora J.W."/>
            <person name="Stachowiak A."/>
            <person name="Turgeon B.G."/>
            <person name="Tyler B.M."/>
            <person name="Vincent D."/>
            <person name="Weissenbach J."/>
            <person name="Amselem J."/>
            <person name="Quesneville H."/>
            <person name="Oliver R.P."/>
            <person name="Wincker P."/>
            <person name="Balesdent M.-H."/>
            <person name="Howlett B.J."/>
        </authorList>
    </citation>
    <scope>NUCLEOTIDE SEQUENCE [LARGE SCALE GENOMIC DNA]</scope>
    <source>
        <strain evidence="3">JN3 / isolate v23.1.3 / race Av1-4-5-6-7-8</strain>
    </source>
</reference>
<gene>
    <name evidence="2" type="ORF">LEMA_P100530.1</name>
</gene>